<keyword evidence="1" id="KW-0732">Signal</keyword>
<evidence type="ECO:0000313" key="3">
    <source>
        <dbReference type="Proteomes" id="UP000494117"/>
    </source>
</evidence>
<dbReference type="Gene3D" id="3.55.50.30">
    <property type="match status" value="1"/>
</dbReference>
<evidence type="ECO:0000313" key="2">
    <source>
        <dbReference type="EMBL" id="CAB3835094.1"/>
    </source>
</evidence>
<proteinExistence type="predicted"/>
<keyword evidence="3" id="KW-1185">Reference proteome</keyword>
<gene>
    <name evidence="2" type="ORF">LMG26858_00895</name>
</gene>
<organism evidence="2 3">
    <name type="scientific">Achromobacter anxifer</name>
    <dbReference type="NCBI Taxonomy" id="1287737"/>
    <lineage>
        <taxon>Bacteria</taxon>
        <taxon>Pseudomonadati</taxon>
        <taxon>Pseudomonadota</taxon>
        <taxon>Betaproteobacteria</taxon>
        <taxon>Burkholderiales</taxon>
        <taxon>Alcaligenaceae</taxon>
        <taxon>Achromobacter</taxon>
    </lineage>
</organism>
<dbReference type="EMBL" id="CADILG010000004">
    <property type="protein sequence ID" value="CAB3835094.1"/>
    <property type="molecule type" value="Genomic_DNA"/>
</dbReference>
<accession>A0A6S7CFM4</accession>
<evidence type="ECO:0008006" key="4">
    <source>
        <dbReference type="Google" id="ProtNLM"/>
    </source>
</evidence>
<dbReference type="RefSeq" id="WP_175205785.1">
    <property type="nucleotide sequence ID" value="NZ_CADILG010000004.1"/>
</dbReference>
<feature type="chain" id="PRO_5028867161" description="Secretin/TonB short N-terminal domain-containing protein" evidence="1">
    <location>
        <begin position="33"/>
        <end position="78"/>
    </location>
</feature>
<dbReference type="AlphaFoldDB" id="A0A6S7CFM4"/>
<reference evidence="2 3" key="1">
    <citation type="submission" date="2020-04" db="EMBL/GenBank/DDBJ databases">
        <authorList>
            <person name="De Canck E."/>
        </authorList>
    </citation>
    <scope>NUCLEOTIDE SEQUENCE [LARGE SCALE GENOMIC DNA]</scope>
    <source>
        <strain evidence="2 3">LMG 26858</strain>
    </source>
</reference>
<name>A0A6S7CFM4_9BURK</name>
<protein>
    <recommendedName>
        <fullName evidence="4">Secretin/TonB short N-terminal domain-containing protein</fullName>
    </recommendedName>
</protein>
<sequence>MSFPHTVRRARRPGAAAALLVAALISASPASAQPAARGAAYDLPAQPLGEALLALGRQAGLEISFLKGREINPGEQLR</sequence>
<feature type="signal peptide" evidence="1">
    <location>
        <begin position="1"/>
        <end position="32"/>
    </location>
</feature>
<evidence type="ECO:0000256" key="1">
    <source>
        <dbReference type="SAM" id="SignalP"/>
    </source>
</evidence>
<dbReference type="Proteomes" id="UP000494117">
    <property type="component" value="Unassembled WGS sequence"/>
</dbReference>